<keyword evidence="8 15" id="KW-0547">Nucleotide-binding</keyword>
<dbReference type="EC" id="2.7.1.26" evidence="15"/>
<comment type="pathway">
    <text evidence="3 15">Cofactor biosynthesis; FMN biosynthesis; FMN from riboflavin (ATP route): step 1/1.</text>
</comment>
<evidence type="ECO:0000256" key="10">
    <source>
        <dbReference type="ARBA" id="ARBA00022827"/>
    </source>
</evidence>
<dbReference type="SUPFAM" id="SSF82114">
    <property type="entry name" value="Riboflavin kinase-like"/>
    <property type="match status" value="1"/>
</dbReference>
<evidence type="ECO:0000256" key="1">
    <source>
        <dbReference type="ARBA" id="ARBA00002121"/>
    </source>
</evidence>
<keyword evidence="7 15" id="KW-0548">Nucleotidyltransferase</keyword>
<dbReference type="NCBIfam" id="NF004163">
    <property type="entry name" value="PRK05627.1-6"/>
    <property type="match status" value="1"/>
</dbReference>
<evidence type="ECO:0000256" key="15">
    <source>
        <dbReference type="PIRNR" id="PIRNR004491"/>
    </source>
</evidence>
<dbReference type="Pfam" id="PF01687">
    <property type="entry name" value="Flavokinase"/>
    <property type="match status" value="1"/>
</dbReference>
<comment type="catalytic activity">
    <reaction evidence="13 15">
        <text>riboflavin + ATP = FMN + ADP + H(+)</text>
        <dbReference type="Rhea" id="RHEA:14357"/>
        <dbReference type="ChEBI" id="CHEBI:15378"/>
        <dbReference type="ChEBI" id="CHEBI:30616"/>
        <dbReference type="ChEBI" id="CHEBI:57986"/>
        <dbReference type="ChEBI" id="CHEBI:58210"/>
        <dbReference type="ChEBI" id="CHEBI:456216"/>
        <dbReference type="EC" id="2.7.1.26"/>
    </reaction>
</comment>
<evidence type="ECO:0000256" key="6">
    <source>
        <dbReference type="ARBA" id="ARBA00022679"/>
    </source>
</evidence>
<protein>
    <recommendedName>
        <fullName evidence="15">Riboflavin biosynthesis protein</fullName>
    </recommendedName>
    <domain>
        <recommendedName>
            <fullName evidence="15">Riboflavin kinase</fullName>
            <ecNumber evidence="15">2.7.1.26</ecNumber>
        </recommendedName>
        <alternativeName>
            <fullName evidence="15">Flavokinase</fullName>
        </alternativeName>
    </domain>
    <domain>
        <recommendedName>
            <fullName evidence="15">FMN adenylyltransferase</fullName>
            <ecNumber evidence="15">2.7.7.2</ecNumber>
        </recommendedName>
        <alternativeName>
            <fullName evidence="15">FAD pyrophosphorylase</fullName>
        </alternativeName>
        <alternativeName>
            <fullName evidence="15">FAD synthase</fullName>
        </alternativeName>
    </domain>
</protein>
<comment type="pathway">
    <text evidence="2 15">Cofactor biosynthesis; FAD biosynthesis; FAD from FMN: step 1/1.</text>
</comment>
<comment type="catalytic activity">
    <reaction evidence="14 15">
        <text>FMN + ATP + H(+) = FAD + diphosphate</text>
        <dbReference type="Rhea" id="RHEA:17237"/>
        <dbReference type="ChEBI" id="CHEBI:15378"/>
        <dbReference type="ChEBI" id="CHEBI:30616"/>
        <dbReference type="ChEBI" id="CHEBI:33019"/>
        <dbReference type="ChEBI" id="CHEBI:57692"/>
        <dbReference type="ChEBI" id="CHEBI:58210"/>
        <dbReference type="EC" id="2.7.7.2"/>
    </reaction>
</comment>
<keyword evidence="11 15" id="KW-0067">ATP-binding</keyword>
<dbReference type="CDD" id="cd02064">
    <property type="entry name" value="FAD_synthetase_N"/>
    <property type="match status" value="1"/>
</dbReference>
<dbReference type="InterPro" id="IPR002606">
    <property type="entry name" value="Riboflavin_kinase_bac"/>
</dbReference>
<dbReference type="SUPFAM" id="SSF52374">
    <property type="entry name" value="Nucleotidylyl transferase"/>
    <property type="match status" value="1"/>
</dbReference>
<organism evidence="17 18">
    <name type="scientific">Anaerobiospirillum thomasii</name>
    <dbReference type="NCBI Taxonomy" id="179995"/>
    <lineage>
        <taxon>Bacteria</taxon>
        <taxon>Pseudomonadati</taxon>
        <taxon>Pseudomonadota</taxon>
        <taxon>Gammaproteobacteria</taxon>
        <taxon>Aeromonadales</taxon>
        <taxon>Succinivibrionaceae</taxon>
        <taxon>Anaerobiospirillum</taxon>
    </lineage>
</organism>
<dbReference type="UniPathway" id="UPA00276">
    <property type="reaction ID" value="UER00406"/>
</dbReference>
<dbReference type="EMBL" id="UAPV01000001">
    <property type="protein sequence ID" value="SPT68718.1"/>
    <property type="molecule type" value="Genomic_DNA"/>
</dbReference>
<dbReference type="Gene3D" id="3.40.50.620">
    <property type="entry name" value="HUPs"/>
    <property type="match status" value="1"/>
</dbReference>
<dbReference type="FunFam" id="3.40.50.620:FF:000021">
    <property type="entry name" value="Riboflavin biosynthesis protein"/>
    <property type="match status" value="1"/>
</dbReference>
<dbReference type="GO" id="GO:0006747">
    <property type="term" value="P:FAD biosynthetic process"/>
    <property type="evidence" value="ECO:0007669"/>
    <property type="project" value="UniProtKB-UniRule"/>
</dbReference>
<dbReference type="InterPro" id="IPR015865">
    <property type="entry name" value="Riboflavin_kinase_bac/euk"/>
</dbReference>
<proteinExistence type="inferred from homology"/>
<feature type="domain" description="Riboflavin kinase" evidence="16">
    <location>
        <begin position="182"/>
        <end position="307"/>
    </location>
</feature>
<dbReference type="Pfam" id="PF06574">
    <property type="entry name" value="FAD_syn"/>
    <property type="match status" value="1"/>
</dbReference>
<dbReference type="InterPro" id="IPR014729">
    <property type="entry name" value="Rossmann-like_a/b/a_fold"/>
</dbReference>
<dbReference type="NCBIfam" id="NF004162">
    <property type="entry name" value="PRK05627.1-5"/>
    <property type="match status" value="1"/>
</dbReference>
<keyword evidence="5 15" id="KW-0288">FMN</keyword>
<reference evidence="17 18" key="1">
    <citation type="submission" date="2018-06" db="EMBL/GenBank/DDBJ databases">
        <authorList>
            <consortium name="Pathogen Informatics"/>
            <person name="Doyle S."/>
        </authorList>
    </citation>
    <scope>NUCLEOTIDE SEQUENCE [LARGE SCALE GENOMIC DNA]</scope>
    <source>
        <strain evidence="17 18">NCTC13093</strain>
    </source>
</reference>
<gene>
    <name evidence="17" type="primary">ribF</name>
    <name evidence="17" type="ORF">NCTC13093_00064</name>
</gene>
<evidence type="ECO:0000256" key="13">
    <source>
        <dbReference type="ARBA" id="ARBA00047880"/>
    </source>
</evidence>
<dbReference type="InterPro" id="IPR015864">
    <property type="entry name" value="FAD_synthase"/>
</dbReference>
<name>A0A2X0VGV6_9GAMM</name>
<evidence type="ECO:0000256" key="12">
    <source>
        <dbReference type="ARBA" id="ARBA00023268"/>
    </source>
</evidence>
<keyword evidence="9 15" id="KW-0418">Kinase</keyword>
<dbReference type="GO" id="GO:0009398">
    <property type="term" value="P:FMN biosynthetic process"/>
    <property type="evidence" value="ECO:0007669"/>
    <property type="project" value="UniProtKB-UniRule"/>
</dbReference>
<dbReference type="GO" id="GO:0003919">
    <property type="term" value="F:FMN adenylyltransferase activity"/>
    <property type="evidence" value="ECO:0007669"/>
    <property type="project" value="UniProtKB-UniRule"/>
</dbReference>
<dbReference type="PANTHER" id="PTHR22749">
    <property type="entry name" value="RIBOFLAVIN KINASE/FMN ADENYLYLTRANSFERASE"/>
    <property type="match status" value="1"/>
</dbReference>
<evidence type="ECO:0000256" key="11">
    <source>
        <dbReference type="ARBA" id="ARBA00022840"/>
    </source>
</evidence>
<dbReference type="InterPro" id="IPR023468">
    <property type="entry name" value="Riboflavin_kinase"/>
</dbReference>
<dbReference type="Proteomes" id="UP000250086">
    <property type="component" value="Unassembled WGS sequence"/>
</dbReference>
<dbReference type="OrthoDB" id="9803667at2"/>
<evidence type="ECO:0000256" key="2">
    <source>
        <dbReference type="ARBA" id="ARBA00004726"/>
    </source>
</evidence>
<dbReference type="GO" id="GO:0009231">
    <property type="term" value="P:riboflavin biosynthetic process"/>
    <property type="evidence" value="ECO:0007669"/>
    <property type="project" value="InterPro"/>
</dbReference>
<keyword evidence="4 15" id="KW-0285">Flavoprotein</keyword>
<dbReference type="InterPro" id="IPR023465">
    <property type="entry name" value="Riboflavin_kinase_dom_sf"/>
</dbReference>
<dbReference type="UniPathway" id="UPA00277">
    <property type="reaction ID" value="UER00407"/>
</dbReference>
<evidence type="ECO:0000256" key="4">
    <source>
        <dbReference type="ARBA" id="ARBA00022630"/>
    </source>
</evidence>
<keyword evidence="10 15" id="KW-0274">FAD</keyword>
<dbReference type="PANTHER" id="PTHR22749:SF6">
    <property type="entry name" value="RIBOFLAVIN KINASE"/>
    <property type="match status" value="1"/>
</dbReference>
<comment type="function">
    <text evidence="1">Catalyzes the phosphorylation of riboflavin to FMN followed by the adenylation of FMN to FAD.</text>
</comment>
<dbReference type="EC" id="2.7.7.2" evidence="15"/>
<keyword evidence="6 15" id="KW-0808">Transferase</keyword>
<dbReference type="PIRSF" id="PIRSF004491">
    <property type="entry name" value="FAD_Synth"/>
    <property type="match status" value="1"/>
</dbReference>
<evidence type="ECO:0000313" key="18">
    <source>
        <dbReference type="Proteomes" id="UP000250086"/>
    </source>
</evidence>
<keyword evidence="12" id="KW-0511">Multifunctional enzyme</keyword>
<dbReference type="NCBIfam" id="TIGR00083">
    <property type="entry name" value="ribF"/>
    <property type="match status" value="1"/>
</dbReference>
<accession>A0A2X0VGV6</accession>
<dbReference type="RefSeq" id="WP_113742951.1">
    <property type="nucleotide sequence ID" value="NZ_UAPU01000005.1"/>
</dbReference>
<evidence type="ECO:0000256" key="8">
    <source>
        <dbReference type="ARBA" id="ARBA00022741"/>
    </source>
</evidence>
<evidence type="ECO:0000256" key="7">
    <source>
        <dbReference type="ARBA" id="ARBA00022695"/>
    </source>
</evidence>
<sequence length="311" mass="34872">MRLYRYLSDFKIKDKQVALAIGNFDGFHQGHRAVIEAMHKKAREQNLYSAVMIFEPQPLEFFGKAVPARLYSLRDKLRAFASCNVDFVFCIKFDRSVAELDAKSFVKVILHKKMNVKSVTVGSLFTFGCGGVAGLQELKSYCSEVGIEADAILGVASDNTRISSTMIRALIAQSDFATAKEMLGRHYAISGRVVHGNAIGRTIGFPTANVNLNRQVCPLKGVFAVMVKTVYGQYKGMANIGLRPTIYEHKIKSILEVNIFDFDKDLYGTHIEVIFIKKVRDEQKFPDLTSLMAQIKADQRSVSYMLENCKL</sequence>
<evidence type="ECO:0000256" key="14">
    <source>
        <dbReference type="ARBA" id="ARBA00049494"/>
    </source>
</evidence>
<dbReference type="AlphaFoldDB" id="A0A2X0VGV6"/>
<dbReference type="GO" id="GO:0008531">
    <property type="term" value="F:riboflavin kinase activity"/>
    <property type="evidence" value="ECO:0007669"/>
    <property type="project" value="UniProtKB-UniRule"/>
</dbReference>
<evidence type="ECO:0000313" key="17">
    <source>
        <dbReference type="EMBL" id="SPT68718.1"/>
    </source>
</evidence>
<dbReference type="GO" id="GO:0005524">
    <property type="term" value="F:ATP binding"/>
    <property type="evidence" value="ECO:0007669"/>
    <property type="project" value="UniProtKB-UniRule"/>
</dbReference>
<evidence type="ECO:0000259" key="16">
    <source>
        <dbReference type="SMART" id="SM00904"/>
    </source>
</evidence>
<keyword evidence="18" id="KW-1185">Reference proteome</keyword>
<dbReference type="NCBIfam" id="NF004159">
    <property type="entry name" value="PRK05627.1-2"/>
    <property type="match status" value="1"/>
</dbReference>
<dbReference type="Gene3D" id="2.40.30.30">
    <property type="entry name" value="Riboflavin kinase-like"/>
    <property type="match status" value="1"/>
</dbReference>
<evidence type="ECO:0000256" key="5">
    <source>
        <dbReference type="ARBA" id="ARBA00022643"/>
    </source>
</evidence>
<evidence type="ECO:0000256" key="9">
    <source>
        <dbReference type="ARBA" id="ARBA00022777"/>
    </source>
</evidence>
<comment type="similarity">
    <text evidence="15">Belongs to the ribF family.</text>
</comment>
<evidence type="ECO:0000256" key="3">
    <source>
        <dbReference type="ARBA" id="ARBA00005201"/>
    </source>
</evidence>
<dbReference type="SMART" id="SM00904">
    <property type="entry name" value="Flavokinase"/>
    <property type="match status" value="1"/>
</dbReference>